<protein>
    <submittedName>
        <fullName evidence="7">Sigma-70 family RNA polymerase sigma factor</fullName>
    </submittedName>
</protein>
<keyword evidence="8" id="KW-1185">Reference proteome</keyword>
<evidence type="ECO:0000256" key="3">
    <source>
        <dbReference type="ARBA" id="ARBA00023082"/>
    </source>
</evidence>
<dbReference type="InterPro" id="IPR039425">
    <property type="entry name" value="RNA_pol_sigma-70-like"/>
</dbReference>
<evidence type="ECO:0000313" key="7">
    <source>
        <dbReference type="EMBL" id="MEK9500954.1"/>
    </source>
</evidence>
<gene>
    <name evidence="7" type="ORF">WI372_08200</name>
</gene>
<evidence type="ECO:0000256" key="4">
    <source>
        <dbReference type="ARBA" id="ARBA00023163"/>
    </source>
</evidence>
<dbReference type="InterPro" id="IPR013324">
    <property type="entry name" value="RNA_pol_sigma_r3/r4-like"/>
</dbReference>
<accession>A0ABU9E8A8</accession>
<proteinExistence type="inferred from homology"/>
<dbReference type="Gene3D" id="1.10.1740.10">
    <property type="match status" value="1"/>
</dbReference>
<evidence type="ECO:0000259" key="5">
    <source>
        <dbReference type="Pfam" id="PF04542"/>
    </source>
</evidence>
<dbReference type="InterPro" id="IPR014284">
    <property type="entry name" value="RNA_pol_sigma-70_dom"/>
</dbReference>
<dbReference type="SUPFAM" id="SSF88946">
    <property type="entry name" value="Sigma2 domain of RNA polymerase sigma factors"/>
    <property type="match status" value="1"/>
</dbReference>
<dbReference type="Pfam" id="PF04542">
    <property type="entry name" value="Sigma70_r2"/>
    <property type="match status" value="1"/>
</dbReference>
<evidence type="ECO:0000256" key="1">
    <source>
        <dbReference type="ARBA" id="ARBA00010641"/>
    </source>
</evidence>
<dbReference type="PANTHER" id="PTHR43133">
    <property type="entry name" value="RNA POLYMERASE ECF-TYPE SIGMA FACTO"/>
    <property type="match status" value="1"/>
</dbReference>
<dbReference type="Proteomes" id="UP001484239">
    <property type="component" value="Unassembled WGS sequence"/>
</dbReference>
<dbReference type="PANTHER" id="PTHR43133:SF62">
    <property type="entry name" value="RNA POLYMERASE SIGMA FACTOR SIGZ"/>
    <property type="match status" value="1"/>
</dbReference>
<dbReference type="EMBL" id="JBBHLI010000004">
    <property type="protein sequence ID" value="MEK9500954.1"/>
    <property type="molecule type" value="Genomic_DNA"/>
</dbReference>
<evidence type="ECO:0000259" key="6">
    <source>
        <dbReference type="Pfam" id="PF08281"/>
    </source>
</evidence>
<dbReference type="InterPro" id="IPR036388">
    <property type="entry name" value="WH-like_DNA-bd_sf"/>
</dbReference>
<dbReference type="RefSeq" id="WP_405276872.1">
    <property type="nucleotide sequence ID" value="NZ_JBBHLI010000004.1"/>
</dbReference>
<evidence type="ECO:0000313" key="8">
    <source>
        <dbReference type="Proteomes" id="UP001484239"/>
    </source>
</evidence>
<dbReference type="SUPFAM" id="SSF88659">
    <property type="entry name" value="Sigma3 and sigma4 domains of RNA polymerase sigma factors"/>
    <property type="match status" value="1"/>
</dbReference>
<keyword evidence="2" id="KW-0805">Transcription regulation</keyword>
<organism evidence="7 8">
    <name type="scientific">Gaopeijia maritima</name>
    <dbReference type="NCBI Taxonomy" id="3119007"/>
    <lineage>
        <taxon>Bacteria</taxon>
        <taxon>Pseudomonadati</taxon>
        <taxon>Gemmatimonadota</taxon>
        <taxon>Longimicrobiia</taxon>
        <taxon>Gaopeijiales</taxon>
        <taxon>Gaopeijiaceae</taxon>
        <taxon>Gaopeijia</taxon>
    </lineage>
</organism>
<sequence length="222" mass="24474">MAFTGRPPSGRPVRRTSEHLGEAADIMGGVVDLNRYRASRGDAPLTRLARGETGAAEACIDAYGPLVQGLARKLLAEGSDIDDVVQSIFVELWRSAHTFDPDRASDRGFVAMIARRRIIDHRRRSDRRVETVPLAPARDRASDEHERTTGRVAAAPAIRALDRLPDDRRQWIVMSVVEGYSHSEIARETDTPLGTVKSGIRRGLLDMRAWLATPSATEEATP</sequence>
<feature type="domain" description="RNA polymerase sigma-70 region 2" evidence="5">
    <location>
        <begin position="60"/>
        <end position="128"/>
    </location>
</feature>
<comment type="caution">
    <text evidence="7">The sequence shown here is derived from an EMBL/GenBank/DDBJ whole genome shotgun (WGS) entry which is preliminary data.</text>
</comment>
<dbReference type="InterPro" id="IPR013325">
    <property type="entry name" value="RNA_pol_sigma_r2"/>
</dbReference>
<dbReference type="Pfam" id="PF08281">
    <property type="entry name" value="Sigma70_r4_2"/>
    <property type="match status" value="1"/>
</dbReference>
<comment type="similarity">
    <text evidence="1">Belongs to the sigma-70 factor family. ECF subfamily.</text>
</comment>
<feature type="domain" description="RNA polymerase sigma factor 70 region 4 type 2" evidence="6">
    <location>
        <begin position="158"/>
        <end position="206"/>
    </location>
</feature>
<evidence type="ECO:0000256" key="2">
    <source>
        <dbReference type="ARBA" id="ARBA00023015"/>
    </source>
</evidence>
<reference evidence="7 8" key="1">
    <citation type="submission" date="2024-02" db="EMBL/GenBank/DDBJ databases">
        <title>A novel Gemmatimonadota bacterium.</title>
        <authorList>
            <person name="Du Z.-J."/>
            <person name="Ye Y.-Q."/>
        </authorList>
    </citation>
    <scope>NUCLEOTIDE SEQUENCE [LARGE SCALE GENOMIC DNA]</scope>
    <source>
        <strain evidence="7 8">DH-20</strain>
    </source>
</reference>
<keyword evidence="3" id="KW-0731">Sigma factor</keyword>
<name>A0ABU9E8A8_9BACT</name>
<dbReference type="InterPro" id="IPR007627">
    <property type="entry name" value="RNA_pol_sigma70_r2"/>
</dbReference>
<dbReference type="Gene3D" id="1.10.10.10">
    <property type="entry name" value="Winged helix-like DNA-binding domain superfamily/Winged helix DNA-binding domain"/>
    <property type="match status" value="1"/>
</dbReference>
<dbReference type="CDD" id="cd06171">
    <property type="entry name" value="Sigma70_r4"/>
    <property type="match status" value="1"/>
</dbReference>
<dbReference type="InterPro" id="IPR013249">
    <property type="entry name" value="RNA_pol_sigma70_r4_t2"/>
</dbReference>
<keyword evidence="4" id="KW-0804">Transcription</keyword>
<dbReference type="NCBIfam" id="TIGR02937">
    <property type="entry name" value="sigma70-ECF"/>
    <property type="match status" value="1"/>
</dbReference>